<dbReference type="AlphaFoldDB" id="A0AAC9FE32"/>
<dbReference type="RefSeq" id="WP_067963931.1">
    <property type="nucleotide sequence ID" value="NZ_CP015005.1"/>
</dbReference>
<gene>
    <name evidence="1" type="ORF">AA2016_4451</name>
    <name evidence="2" type="ORF">FHS67_002399</name>
</gene>
<name>A0AAC9FE32_AMIAI</name>
<dbReference type="Proteomes" id="UP000075755">
    <property type="component" value="Chromosome"/>
</dbReference>
<protein>
    <submittedName>
        <fullName evidence="1">Uncharacterized protein</fullName>
    </submittedName>
</protein>
<accession>A0AAC9FE32</accession>
<evidence type="ECO:0000313" key="1">
    <source>
        <dbReference type="EMBL" id="AMS43363.1"/>
    </source>
</evidence>
<organism evidence="1 3">
    <name type="scientific">Aminobacter aminovorans</name>
    <name type="common">Chelatobacter heintzii</name>
    <dbReference type="NCBI Taxonomy" id="83263"/>
    <lineage>
        <taxon>Bacteria</taxon>
        <taxon>Pseudomonadati</taxon>
        <taxon>Pseudomonadota</taxon>
        <taxon>Alphaproteobacteria</taxon>
        <taxon>Hyphomicrobiales</taxon>
        <taxon>Phyllobacteriaceae</taxon>
        <taxon>Aminobacter</taxon>
    </lineage>
</organism>
<evidence type="ECO:0000313" key="3">
    <source>
        <dbReference type="Proteomes" id="UP000075755"/>
    </source>
</evidence>
<dbReference type="EMBL" id="CP015005">
    <property type="protein sequence ID" value="AMS43363.1"/>
    <property type="molecule type" value="Genomic_DNA"/>
</dbReference>
<evidence type="ECO:0000313" key="4">
    <source>
        <dbReference type="Proteomes" id="UP000577697"/>
    </source>
</evidence>
<reference evidence="1 3" key="1">
    <citation type="submission" date="2016-03" db="EMBL/GenBank/DDBJ databases">
        <title>Complete genome of Aminobacter aminovorans KCTC 2477.</title>
        <authorList>
            <person name="Kim K.M."/>
        </authorList>
    </citation>
    <scope>NUCLEOTIDE SEQUENCE [LARGE SCALE GENOMIC DNA]</scope>
    <source>
        <strain evidence="1 3">KCTC 2477</strain>
    </source>
</reference>
<dbReference type="Proteomes" id="UP000577697">
    <property type="component" value="Unassembled WGS sequence"/>
</dbReference>
<dbReference type="EMBL" id="JACICB010000008">
    <property type="protein sequence ID" value="MBB3706079.1"/>
    <property type="molecule type" value="Genomic_DNA"/>
</dbReference>
<keyword evidence="4" id="KW-1185">Reference proteome</keyword>
<dbReference type="KEGG" id="aak:AA2016_4451"/>
<reference evidence="2 4" key="2">
    <citation type="submission" date="2020-08" db="EMBL/GenBank/DDBJ databases">
        <title>Genomic Encyclopedia of Type Strains, Phase IV (KMG-IV): sequencing the most valuable type-strain genomes for metagenomic binning, comparative biology and taxonomic classification.</title>
        <authorList>
            <person name="Goeker M."/>
        </authorList>
    </citation>
    <scope>NUCLEOTIDE SEQUENCE [LARGE SCALE GENOMIC DNA]</scope>
    <source>
        <strain evidence="2 4">DSM 10368</strain>
    </source>
</reference>
<proteinExistence type="predicted"/>
<evidence type="ECO:0000313" key="2">
    <source>
        <dbReference type="EMBL" id="MBB3706079.1"/>
    </source>
</evidence>
<sequence length="148" mass="16206">MDNQEQAFSDRIDCNFPYLDAARAAALMAEARFISTNAEFCVLYEIVCPPASDRLPTERQRDLLASWLENSTSPLAARIADLARQVIDGGTVATEQALAAMHDVATTEGQYAALAVVSRLAHAASDGVNGEIIDRLEQQIRRQWEEPG</sequence>